<feature type="region of interest" description="Disordered" evidence="1">
    <location>
        <begin position="320"/>
        <end position="344"/>
    </location>
</feature>
<feature type="compositionally biased region" description="Basic and acidic residues" evidence="1">
    <location>
        <begin position="1335"/>
        <end position="1346"/>
    </location>
</feature>
<feature type="region of interest" description="Disordered" evidence="1">
    <location>
        <begin position="1326"/>
        <end position="1347"/>
    </location>
</feature>
<feature type="compositionally biased region" description="Polar residues" evidence="1">
    <location>
        <begin position="451"/>
        <end position="475"/>
    </location>
</feature>
<protein>
    <submittedName>
        <fullName evidence="2">Uncharacterized protein</fullName>
    </submittedName>
</protein>
<feature type="compositionally biased region" description="Polar residues" evidence="1">
    <location>
        <begin position="413"/>
        <end position="427"/>
    </location>
</feature>
<reference evidence="2 3" key="1">
    <citation type="submission" date="2024-02" db="EMBL/GenBank/DDBJ databases">
        <authorList>
            <person name="Vignale AGUSTIN F."/>
            <person name="Sosa J E."/>
            <person name="Modenutti C."/>
        </authorList>
    </citation>
    <scope>NUCLEOTIDE SEQUENCE [LARGE SCALE GENOMIC DNA]</scope>
</reference>
<accession>A0ABC8UY45</accession>
<feature type="compositionally biased region" description="Polar residues" evidence="1">
    <location>
        <begin position="910"/>
        <end position="919"/>
    </location>
</feature>
<name>A0ABC8UY45_9AQUA</name>
<gene>
    <name evidence="2" type="ORF">ILEXP_LOCUS56495</name>
</gene>
<feature type="region of interest" description="Disordered" evidence="1">
    <location>
        <begin position="862"/>
        <end position="953"/>
    </location>
</feature>
<dbReference type="Proteomes" id="UP001642360">
    <property type="component" value="Unassembled WGS sequence"/>
</dbReference>
<evidence type="ECO:0000313" key="2">
    <source>
        <dbReference type="EMBL" id="CAK9186013.1"/>
    </source>
</evidence>
<dbReference type="EMBL" id="CAUOFW020009501">
    <property type="protein sequence ID" value="CAK9186013.1"/>
    <property type="molecule type" value="Genomic_DNA"/>
</dbReference>
<proteinExistence type="predicted"/>
<feature type="compositionally biased region" description="Low complexity" evidence="1">
    <location>
        <begin position="391"/>
        <end position="408"/>
    </location>
</feature>
<dbReference type="PANTHER" id="PTHR31267:SF2">
    <property type="entry name" value="EXPRESSED PROTEIN"/>
    <property type="match status" value="1"/>
</dbReference>
<evidence type="ECO:0000256" key="1">
    <source>
        <dbReference type="SAM" id="MobiDB-lite"/>
    </source>
</evidence>
<feature type="compositionally biased region" description="Polar residues" evidence="1">
    <location>
        <begin position="866"/>
        <end position="877"/>
    </location>
</feature>
<feature type="compositionally biased region" description="Basic and acidic residues" evidence="1">
    <location>
        <begin position="923"/>
        <end position="943"/>
    </location>
</feature>
<keyword evidence="3" id="KW-1185">Reference proteome</keyword>
<dbReference type="PANTHER" id="PTHR31267">
    <property type="entry name" value="DENTIN SIALOPHOSPHOPROTEIN-LIKE PROTEIN"/>
    <property type="match status" value="1"/>
</dbReference>
<feature type="region of interest" description="Disordered" evidence="1">
    <location>
        <begin position="384"/>
        <end position="475"/>
    </location>
</feature>
<comment type="caution">
    <text evidence="2">The sequence shown here is derived from an EMBL/GenBank/DDBJ whole genome shotgun (WGS) entry which is preliminary data.</text>
</comment>
<sequence length="1448" mass="158792">MMLQRQIMFKQLQELQRQQQLQELGDARQQNFTIEPSTANKQTSGGQFPPLINGTPVHGASQVFKAGNMNLVQRGSSSVQGFPNGLVFSQAQSQNLHSMGLVPQQLDVSLYGNPIASAGNDFNQCSPLQETSYEYANMFTKGNSNQLEKPIMQSSSTMDSFVDNQCNNSSVQLFQEKNSFLQVPIQGLSSGVMPGNLQHMNSVQSNASMQEYGRRQEQAVWPGLFPGKTTNVGPSAGLASLDPLEQKILFNTDDNSWEASFGKRTDTSTRDFENTLETADYMSAFPSIQSGSWSALMQSAVAEASSSDTGLQEEWSGLSFQNPELSTDNQARNFMDSGKQQNNWVDNSFQSASSLSSKPEVLFNNSNISSSSHGFQQSGIQYSVKPREEVPSGSSHESSQQSPKSTSKWLDRNPQQKQAVEGSQSVHTLPPLPNAWPGQSYEHLESDPHEMTTSSCANGSQPFTNPTGRNVESLSPSGTGVLNFCNSTANKYCAGDINGAPNKDFSNTWKTGGNRVAGSFSDSVSRLEPLKYGDINTVVDTEHSQLNNFTSVRKSSMTKFDQRVDHESRLSGENCFQRENSNDSYHSHTSQHTITGHEGRENIWLHGSDSRPVSQANQKPLGQVLSQQVPQGLSGYEQGYVGQFEFVGNVSSGMEFGKGHLPGQINTRAPQELPRTSNMGAVSAFFDRSAGFHGSNANVLKSQNMLELLNKVDRSREHGTGAPFDSTSLSPDACAPQPCNVSSGSPCFSLGLGPPSQKLPKLDRFDASQSSPQTYMQGNSSATYPLCPPYVRSRLQNQDCQSPQSTLPGTASRYLDLNDAASRNTSHLIHTYPYDQQFPIVEAMPVTQPSVTSESHVRFSMRPPNVWTNTPTQQHLSGTEPRSLLHSPDSANSGMETASGAPRELHDQNSFKGGNNSLQIYARSRDSPGSDYGKEQSGKERSHQLISSEALDPVSQTGRLMIGQESAASGSLMTAFHPQGLARARHSDNQAPAISAKDLEAFGNFLGPSNVHHQNYSLLHQQLSMKNVDTDPSKRVLVRDLVNSELNVVSQLNQFPTGNNRMLSFSSEARGDQSVQVPTQTLHRDTPQEMVKFGQNDSQSPINSNMSSTGIEHSNMAPSWFKQYGTLKNGQVLPMYDAMSARNAAQQFYLGKPLQDLQMKSSMVQVNSACANRISSVWPATATTSVAAEHLSPNYELPSDVTSNTLAILRPKKRKIAVYELLPWHKEVTQGSQRPLSISMAELEWAQAANRLVEKVEDEAEIIEHIESMLRPKKRLIMTTQLMQQLFRPAPAVILSADATSNYGNMAYYAARLGLGDACTLTSDSQKASDTYDMSSEKAKTSEGTREQNFSKTVEDFISRAKWLEDDLSRLDKRASILDIRVESQELEKVSVINRFVKFHSRPGPAGAAETPSSSGATSTALKIFPQRYVTALPMPRTLPEETHCFPL</sequence>
<evidence type="ECO:0000313" key="3">
    <source>
        <dbReference type="Proteomes" id="UP001642360"/>
    </source>
</evidence>
<organism evidence="2 3">
    <name type="scientific">Ilex paraguariensis</name>
    <name type="common">yerba mate</name>
    <dbReference type="NCBI Taxonomy" id="185542"/>
    <lineage>
        <taxon>Eukaryota</taxon>
        <taxon>Viridiplantae</taxon>
        <taxon>Streptophyta</taxon>
        <taxon>Embryophyta</taxon>
        <taxon>Tracheophyta</taxon>
        <taxon>Spermatophyta</taxon>
        <taxon>Magnoliopsida</taxon>
        <taxon>eudicotyledons</taxon>
        <taxon>Gunneridae</taxon>
        <taxon>Pentapetalae</taxon>
        <taxon>asterids</taxon>
        <taxon>campanulids</taxon>
        <taxon>Aquifoliales</taxon>
        <taxon>Aquifoliaceae</taxon>
        <taxon>Ilex</taxon>
    </lineage>
</organism>